<gene>
    <name evidence="2" type="ORF">F503_02970</name>
</gene>
<organism evidence="2 3">
    <name type="scientific">Ophiostoma piceae (strain UAMH 11346)</name>
    <name type="common">Sap stain fungus</name>
    <dbReference type="NCBI Taxonomy" id="1262450"/>
    <lineage>
        <taxon>Eukaryota</taxon>
        <taxon>Fungi</taxon>
        <taxon>Dikarya</taxon>
        <taxon>Ascomycota</taxon>
        <taxon>Pezizomycotina</taxon>
        <taxon>Sordariomycetes</taxon>
        <taxon>Sordariomycetidae</taxon>
        <taxon>Ophiostomatales</taxon>
        <taxon>Ophiostomataceae</taxon>
        <taxon>Ophiostoma</taxon>
    </lineage>
</organism>
<accession>S3C2Z9</accession>
<feature type="compositionally biased region" description="Acidic residues" evidence="1">
    <location>
        <begin position="50"/>
        <end position="64"/>
    </location>
</feature>
<dbReference type="eggNOG" id="ENOG502SQFV">
    <property type="taxonomic scope" value="Eukaryota"/>
</dbReference>
<dbReference type="EMBL" id="KE148154">
    <property type="protein sequence ID" value="EPE06141.1"/>
    <property type="molecule type" value="Genomic_DNA"/>
</dbReference>
<sequence length="192" mass="20098">MAKGDAATDLEAPVAKLSIGPGNSELGASIKPVAAKPQGTNKKKTKEVADSWEDEDVSSSDDEAPAPALLTEHKTTAASTAAPPPAASSKPSYHSAPSPGGNAPSPSLSADWSRPDPGASDSGPARRPEKTDVVARRLIAGALGIRVPQTAEQKAYNKSLLEAERKKREKARAEKKQQEEDAERAKKAAWDD</sequence>
<evidence type="ECO:0000313" key="3">
    <source>
        <dbReference type="Proteomes" id="UP000016923"/>
    </source>
</evidence>
<feature type="region of interest" description="Disordered" evidence="1">
    <location>
        <begin position="1"/>
        <end position="132"/>
    </location>
</feature>
<reference evidence="2 3" key="1">
    <citation type="journal article" date="2013" name="BMC Genomics">
        <title>The genome and transcriptome of the pine saprophyte Ophiostoma piceae, and a comparison with the bark beetle-associated pine pathogen Grosmannia clavigera.</title>
        <authorList>
            <person name="Haridas S."/>
            <person name="Wang Y."/>
            <person name="Lim L."/>
            <person name="Massoumi Alamouti S."/>
            <person name="Jackman S."/>
            <person name="Docking R."/>
            <person name="Robertson G."/>
            <person name="Birol I."/>
            <person name="Bohlmann J."/>
            <person name="Breuil C."/>
        </authorList>
    </citation>
    <scope>NUCLEOTIDE SEQUENCE [LARGE SCALE GENOMIC DNA]</scope>
    <source>
        <strain evidence="2 3">UAMH 11346</strain>
    </source>
</reference>
<keyword evidence="3" id="KW-1185">Reference proteome</keyword>
<dbReference type="VEuPathDB" id="FungiDB:F503_02970"/>
<dbReference type="AlphaFoldDB" id="S3C2Z9"/>
<proteinExistence type="predicted"/>
<feature type="compositionally biased region" description="Low complexity" evidence="1">
    <location>
        <begin position="77"/>
        <end position="110"/>
    </location>
</feature>
<feature type="region of interest" description="Disordered" evidence="1">
    <location>
        <begin position="164"/>
        <end position="192"/>
    </location>
</feature>
<protein>
    <recommendedName>
        <fullName evidence="4">Ubiquitin smt3</fullName>
    </recommendedName>
</protein>
<evidence type="ECO:0000313" key="2">
    <source>
        <dbReference type="EMBL" id="EPE06141.1"/>
    </source>
</evidence>
<dbReference type="Proteomes" id="UP000016923">
    <property type="component" value="Unassembled WGS sequence"/>
</dbReference>
<evidence type="ECO:0000256" key="1">
    <source>
        <dbReference type="SAM" id="MobiDB-lite"/>
    </source>
</evidence>
<dbReference type="OrthoDB" id="5418203at2759"/>
<evidence type="ECO:0008006" key="4">
    <source>
        <dbReference type="Google" id="ProtNLM"/>
    </source>
</evidence>
<dbReference type="HOGENOM" id="CLU_087700_1_0_1"/>
<name>S3C2Z9_OPHP1</name>
<dbReference type="OMA" id="PTQFEYP"/>